<evidence type="ECO:0000256" key="1">
    <source>
        <dbReference type="ARBA" id="ARBA00023125"/>
    </source>
</evidence>
<dbReference type="GO" id="GO:0042393">
    <property type="term" value="F:histone binding"/>
    <property type="evidence" value="ECO:0007669"/>
    <property type="project" value="TreeGrafter"/>
</dbReference>
<dbReference type="Ensembl" id="ENSPSTT00000020475.1">
    <property type="protein sequence ID" value="ENSPSTP00000019529.1"/>
    <property type="gene ID" value="ENSPSTG00000014135.1"/>
</dbReference>
<keyword evidence="6" id="KW-1185">Reference proteome</keyword>
<dbReference type="InterPro" id="IPR056302">
    <property type="entry name" value="CHD1-2/Hrp3_HTH"/>
</dbReference>
<dbReference type="FunFam" id="1.10.10.60:FF:000106">
    <property type="entry name" value="Chromodomain-helicase-DNA-binding protein 2 isoform 1"/>
    <property type="match status" value="1"/>
</dbReference>
<dbReference type="GO" id="GO:0000785">
    <property type="term" value="C:chromatin"/>
    <property type="evidence" value="ECO:0007669"/>
    <property type="project" value="TreeGrafter"/>
</dbReference>
<evidence type="ECO:0000256" key="3">
    <source>
        <dbReference type="SAM" id="MobiDB-lite"/>
    </source>
</evidence>
<dbReference type="Ensembl" id="ENSPSTT00000017360.1">
    <property type="protein sequence ID" value="ENSPSTP00000016566.1"/>
    <property type="gene ID" value="ENSPSTG00000011776.1"/>
</dbReference>
<evidence type="ECO:0000313" key="5">
    <source>
        <dbReference type="Ensembl" id="ENSPSTP00000019529.1"/>
    </source>
</evidence>
<dbReference type="GO" id="GO:0005634">
    <property type="term" value="C:nucleus"/>
    <property type="evidence" value="ECO:0007669"/>
    <property type="project" value="TreeGrafter"/>
</dbReference>
<keyword evidence="1" id="KW-0238">DNA-binding</keyword>
<accession>A0A8C9FRL4</accession>
<dbReference type="AlphaFoldDB" id="A0A8C9FRL4"/>
<proteinExistence type="predicted"/>
<dbReference type="GO" id="GO:0003682">
    <property type="term" value="F:chromatin binding"/>
    <property type="evidence" value="ECO:0007669"/>
    <property type="project" value="TreeGrafter"/>
</dbReference>
<organism evidence="5 6">
    <name type="scientific">Pavo cristatus</name>
    <name type="common">Indian peafowl</name>
    <name type="synonym">Blue peafowl</name>
    <dbReference type="NCBI Taxonomy" id="9049"/>
    <lineage>
        <taxon>Eukaryota</taxon>
        <taxon>Metazoa</taxon>
        <taxon>Chordata</taxon>
        <taxon>Craniata</taxon>
        <taxon>Vertebrata</taxon>
        <taxon>Euteleostomi</taxon>
        <taxon>Archelosauria</taxon>
        <taxon>Archosauria</taxon>
        <taxon>Dinosauria</taxon>
        <taxon>Saurischia</taxon>
        <taxon>Theropoda</taxon>
        <taxon>Coelurosauria</taxon>
        <taxon>Aves</taxon>
        <taxon>Neognathae</taxon>
        <taxon>Galloanserae</taxon>
        <taxon>Galliformes</taxon>
        <taxon>Phasianidae</taxon>
        <taxon>Phasianinae</taxon>
        <taxon>Pavo</taxon>
    </lineage>
</organism>
<dbReference type="Gene3D" id="1.10.10.60">
    <property type="entry name" value="Homeodomain-like"/>
    <property type="match status" value="1"/>
</dbReference>
<dbReference type="Proteomes" id="UP000694428">
    <property type="component" value="Unplaced"/>
</dbReference>
<dbReference type="GO" id="GO:0140658">
    <property type="term" value="F:ATP-dependent chromatin remodeler activity"/>
    <property type="evidence" value="ECO:0007669"/>
    <property type="project" value="TreeGrafter"/>
</dbReference>
<dbReference type="PANTHER" id="PTHR45623:SF7">
    <property type="entry name" value="CHROMODOMAIN-HELICASE-DNA-BINDING PROTEIN 1"/>
    <property type="match status" value="1"/>
</dbReference>
<dbReference type="GO" id="GO:0034728">
    <property type="term" value="P:nucleosome organization"/>
    <property type="evidence" value="ECO:0007669"/>
    <property type="project" value="TreeGrafter"/>
</dbReference>
<evidence type="ECO:0000259" key="4">
    <source>
        <dbReference type="Pfam" id="PF23588"/>
    </source>
</evidence>
<keyword evidence="2" id="KW-0539">Nucleus</keyword>
<feature type="domain" description="ATP-dependent helicase CHD1-2/hrp3 HTH" evidence="4">
    <location>
        <begin position="70"/>
        <end position="152"/>
    </location>
</feature>
<reference evidence="5" key="1">
    <citation type="submission" date="2025-05" db="UniProtKB">
        <authorList>
            <consortium name="Ensembl"/>
        </authorList>
    </citation>
    <scope>IDENTIFICATION</scope>
</reference>
<feature type="compositionally biased region" description="Basic residues" evidence="3">
    <location>
        <begin position="162"/>
        <end position="176"/>
    </location>
</feature>
<sequence length="225" mass="25641">DLRRLGELVHNGCIKALKDNSSGQERAGGRLGKVKGPTFRISGVQVNAKLVISHEEELAPLHKSIPSDPEERKRYIIPCHTKAAHFDIDWGKEDDSNLLVGIYEYGYGSWEMIKMDPDLSLTQKILPDDPDKKPQAKQLQTRADYLIKLLNKDLARKEAQRLRRKTRSKKNKMKASKIKEEIKSDSSPQPSEKSDEDDEEEDNKVNIFLILKMASSSSYFIFCLT</sequence>
<protein>
    <recommendedName>
        <fullName evidence="4">ATP-dependent helicase CHD1-2/hrp3 HTH domain-containing protein</fullName>
    </recommendedName>
</protein>
<dbReference type="GO" id="GO:0016887">
    <property type="term" value="F:ATP hydrolysis activity"/>
    <property type="evidence" value="ECO:0007669"/>
    <property type="project" value="TreeGrafter"/>
</dbReference>
<dbReference type="Pfam" id="PF23588">
    <property type="entry name" value="HTH_CHD1_Hrp3"/>
    <property type="match status" value="1"/>
</dbReference>
<name>A0A8C9FRL4_PAVCR</name>
<evidence type="ECO:0000256" key="2">
    <source>
        <dbReference type="ARBA" id="ARBA00023242"/>
    </source>
</evidence>
<feature type="region of interest" description="Disordered" evidence="3">
    <location>
        <begin position="159"/>
        <end position="201"/>
    </location>
</feature>
<dbReference type="GO" id="GO:0003677">
    <property type="term" value="F:DNA binding"/>
    <property type="evidence" value="ECO:0007669"/>
    <property type="project" value="UniProtKB-KW"/>
</dbReference>
<evidence type="ECO:0000313" key="6">
    <source>
        <dbReference type="Proteomes" id="UP000694428"/>
    </source>
</evidence>
<dbReference type="PANTHER" id="PTHR45623">
    <property type="entry name" value="CHROMODOMAIN-HELICASE-DNA-BINDING PROTEIN 3-RELATED-RELATED"/>
    <property type="match status" value="1"/>
</dbReference>